<dbReference type="PIRSF" id="PIRSF016578">
    <property type="entry name" value="HsaA"/>
    <property type="match status" value="1"/>
</dbReference>
<gene>
    <name evidence="5" type="primary">hsaA_1</name>
    <name evidence="5" type="ORF">DPBNPPHM_01194</name>
</gene>
<dbReference type="InterPro" id="IPR050741">
    <property type="entry name" value="Acyl-CoA_dehydrogenase"/>
</dbReference>
<dbReference type="InterPro" id="IPR009100">
    <property type="entry name" value="AcylCoA_DH/oxidase_NM_dom_sf"/>
</dbReference>
<dbReference type="AlphaFoldDB" id="A0A5S9PN85"/>
<dbReference type="Gene3D" id="1.10.540.10">
    <property type="entry name" value="Acyl-CoA dehydrogenase/oxidase, N-terminal domain"/>
    <property type="match status" value="1"/>
</dbReference>
<keyword evidence="5" id="KW-0503">Monooxygenase</keyword>
<dbReference type="GO" id="GO:0005737">
    <property type="term" value="C:cytoplasm"/>
    <property type="evidence" value="ECO:0007669"/>
    <property type="project" value="TreeGrafter"/>
</dbReference>
<dbReference type="InterPro" id="IPR046373">
    <property type="entry name" value="Acyl-CoA_Oxase/DH_mid-dom_sf"/>
</dbReference>
<dbReference type="SUPFAM" id="SSF47203">
    <property type="entry name" value="Acyl-CoA dehydrogenase C-terminal domain-like"/>
    <property type="match status" value="1"/>
</dbReference>
<feature type="domain" description="Acyl-CoA dehydrogenase/oxidase N-terminal" evidence="3">
    <location>
        <begin position="29"/>
        <end position="115"/>
    </location>
</feature>
<dbReference type="Gene3D" id="1.20.140.10">
    <property type="entry name" value="Butyryl-CoA Dehydrogenase, subunit A, domain 3"/>
    <property type="match status" value="1"/>
</dbReference>
<dbReference type="Pfam" id="PF08028">
    <property type="entry name" value="Acyl-CoA_dh_2"/>
    <property type="match status" value="1"/>
</dbReference>
<keyword evidence="1 5" id="KW-0560">Oxidoreductase</keyword>
<dbReference type="InterPro" id="IPR013786">
    <property type="entry name" value="AcylCoA_DH/ox_N"/>
</dbReference>
<evidence type="ECO:0000313" key="6">
    <source>
        <dbReference type="Proteomes" id="UP000434580"/>
    </source>
</evidence>
<dbReference type="Gene3D" id="2.40.110.10">
    <property type="entry name" value="Butyryl-CoA Dehydrogenase, subunit A, domain 2"/>
    <property type="match status" value="1"/>
</dbReference>
<reference evidence="5 6" key="1">
    <citation type="submission" date="2019-11" db="EMBL/GenBank/DDBJ databases">
        <authorList>
            <person name="Holert J."/>
        </authorList>
    </citation>
    <scope>NUCLEOTIDE SEQUENCE [LARGE SCALE GENOMIC DNA]</scope>
    <source>
        <strain evidence="5">BC5_2</strain>
    </source>
</reference>
<evidence type="ECO:0000256" key="2">
    <source>
        <dbReference type="ARBA" id="ARBA00049661"/>
    </source>
</evidence>
<name>A0A5S9PN85_9GAMM</name>
<dbReference type="GO" id="GO:0050660">
    <property type="term" value="F:flavin adenine dinucleotide binding"/>
    <property type="evidence" value="ECO:0007669"/>
    <property type="project" value="InterPro"/>
</dbReference>
<dbReference type="EC" id="1.14.14.12" evidence="5"/>
<dbReference type="Proteomes" id="UP000434580">
    <property type="component" value="Unassembled WGS sequence"/>
</dbReference>
<evidence type="ECO:0000259" key="3">
    <source>
        <dbReference type="Pfam" id="PF02771"/>
    </source>
</evidence>
<dbReference type="InterPro" id="IPR036250">
    <property type="entry name" value="AcylCo_DH-like_C"/>
</dbReference>
<dbReference type="PANTHER" id="PTHR48083:SF19">
    <property type="entry name" value="FLAVIN-DEPENDENT MONOOXYGENASE, OXYGENASE SUBUNIT HSAA"/>
    <property type="match status" value="1"/>
</dbReference>
<dbReference type="Pfam" id="PF02771">
    <property type="entry name" value="Acyl-CoA_dh_N"/>
    <property type="match status" value="1"/>
</dbReference>
<dbReference type="GO" id="GO:0033539">
    <property type="term" value="P:fatty acid beta-oxidation using acyl-CoA dehydrogenase"/>
    <property type="evidence" value="ECO:0007669"/>
    <property type="project" value="TreeGrafter"/>
</dbReference>
<dbReference type="InterPro" id="IPR013107">
    <property type="entry name" value="Acyl-CoA_DH_C"/>
</dbReference>
<protein>
    <submittedName>
        <fullName evidence="5">Flavin-dependent monooxygenase, oxygenase subunit HsaA</fullName>
        <ecNumber evidence="5">1.14.14.12</ecNumber>
    </submittedName>
</protein>
<dbReference type="SUPFAM" id="SSF56645">
    <property type="entry name" value="Acyl-CoA dehydrogenase NM domain-like"/>
    <property type="match status" value="1"/>
</dbReference>
<proteinExistence type="inferred from homology"/>
<dbReference type="OrthoDB" id="7316074at2"/>
<dbReference type="EMBL" id="CACSII010000012">
    <property type="protein sequence ID" value="CAA0105635.1"/>
    <property type="molecule type" value="Genomic_DNA"/>
</dbReference>
<organism evidence="5 6">
    <name type="scientific">BD1-7 clade bacterium</name>
    <dbReference type="NCBI Taxonomy" id="2029982"/>
    <lineage>
        <taxon>Bacteria</taxon>
        <taxon>Pseudomonadati</taxon>
        <taxon>Pseudomonadota</taxon>
        <taxon>Gammaproteobacteria</taxon>
        <taxon>Cellvibrionales</taxon>
        <taxon>Spongiibacteraceae</taxon>
        <taxon>BD1-7 clade</taxon>
    </lineage>
</organism>
<evidence type="ECO:0000313" key="5">
    <source>
        <dbReference type="EMBL" id="CAA0105635.1"/>
    </source>
</evidence>
<evidence type="ECO:0000259" key="4">
    <source>
        <dbReference type="Pfam" id="PF08028"/>
    </source>
</evidence>
<dbReference type="InterPro" id="IPR037069">
    <property type="entry name" value="AcylCoA_DH/ox_N_sf"/>
</dbReference>
<dbReference type="GO" id="GO:0036383">
    <property type="term" value="F:3-hydroxy-9,10-secoandrosta-1,3,5(10)-triene-9,17-dione monooxygenase activity"/>
    <property type="evidence" value="ECO:0007669"/>
    <property type="project" value="UniProtKB-EC"/>
</dbReference>
<dbReference type="GO" id="GO:0003995">
    <property type="term" value="F:acyl-CoA dehydrogenase activity"/>
    <property type="evidence" value="ECO:0007669"/>
    <property type="project" value="TreeGrafter"/>
</dbReference>
<feature type="domain" description="Acyl-CoA dehydrogenase C-terminal" evidence="4">
    <location>
        <begin position="244"/>
        <end position="373"/>
    </location>
</feature>
<comment type="similarity">
    <text evidence="2">Belongs to the HpaH/HsaA monooxygenase family.</text>
</comment>
<evidence type="ECO:0000256" key="1">
    <source>
        <dbReference type="ARBA" id="ARBA00023002"/>
    </source>
</evidence>
<dbReference type="PANTHER" id="PTHR48083">
    <property type="entry name" value="MEDIUM-CHAIN SPECIFIC ACYL-COA DEHYDROGENASE, MITOCHONDRIAL-RELATED"/>
    <property type="match status" value="1"/>
</dbReference>
<accession>A0A5S9PN85</accession>
<sequence length="395" mass="43953">MTDQASQQAIESRRIADEIYGKIVELQPKMRERAQQTKRDRKVPDATINELKDTGFFLALQPKVYGGYEMLPQDFFRLHLAISEACMSTAWASGIIAVHAFQIALMAKKAQEDVWSTDIHTRVSSSYAPVGKVEIVDGGFKLSGRWGWSSGCQHCTWALLGAIVPGEGYRTFLVPIEDYEIIDTWKSMGLEGTGSNDIVVENAFVPDHRTHKQLDGFNLTNPGTAVNTSSLYQIPWAQVFVRVVCTPAIGACKDALRLYTETAQKKASMDPSKHASDPSTLERISTAENTIDEMECIMMRNFDSMMHAINNGKDIGIQNRAKYRYQASLVIDKSMEVIDSLFSMAGGSSVFLGADIQQRFLDIHTARAHVANNPTNFARNLGSLHLGLENQDFFI</sequence>